<sequence length="81" mass="9141">MAFIMTGAASCGGFIKNSYQHLLQPLPLPALLIGFCPPLLRRNVLRIYHSIFLNYFSKSLSFYSPLRRSILSHIGAQHPTH</sequence>
<evidence type="ECO:0000313" key="2">
    <source>
        <dbReference type="Proteomes" id="UP000193749"/>
    </source>
</evidence>
<dbReference type="AlphaFoldDB" id="A0A1X1EK46"/>
<comment type="caution">
    <text evidence="1">The sequence shown here is derived from an EMBL/GenBank/DDBJ whole genome shotgun (WGS) entry which is preliminary data.</text>
</comment>
<accession>A0A1X1EK46</accession>
<organism evidence="1 2">
    <name type="scientific">Pantoea cypripedii</name>
    <name type="common">Pectobacterium cypripedii</name>
    <name type="synonym">Erwinia cypripedii</name>
    <dbReference type="NCBI Taxonomy" id="55209"/>
    <lineage>
        <taxon>Bacteria</taxon>
        <taxon>Pseudomonadati</taxon>
        <taxon>Pseudomonadota</taxon>
        <taxon>Gammaproteobacteria</taxon>
        <taxon>Enterobacterales</taxon>
        <taxon>Erwiniaceae</taxon>
        <taxon>Pantoea</taxon>
    </lineage>
</organism>
<gene>
    <name evidence="1" type="ORF">HA50_22080</name>
</gene>
<evidence type="ECO:0000313" key="1">
    <source>
        <dbReference type="EMBL" id="ORM89338.1"/>
    </source>
</evidence>
<keyword evidence="2" id="KW-1185">Reference proteome</keyword>
<protein>
    <submittedName>
        <fullName evidence="1">Uncharacterized protein</fullName>
    </submittedName>
</protein>
<proteinExistence type="predicted"/>
<dbReference type="RefSeq" id="WP_084879049.1">
    <property type="nucleotide sequence ID" value="NZ_JAGGMY010000002.1"/>
</dbReference>
<reference evidence="1 2" key="1">
    <citation type="journal article" date="2017" name="Antonie Van Leeuwenhoek">
        <title>Phylogenomic resolution of the bacterial genus Pantoea and its relationship with Erwinia and Tatumella.</title>
        <authorList>
            <person name="Palmer M."/>
            <person name="Steenkamp E.T."/>
            <person name="Coetzee M.P."/>
            <person name="Chan W.Y."/>
            <person name="van Zyl E."/>
            <person name="De Maayer P."/>
            <person name="Coutinho T.A."/>
            <person name="Blom J."/>
            <person name="Smits T.H."/>
            <person name="Duffy B."/>
            <person name="Venter S.N."/>
        </authorList>
    </citation>
    <scope>NUCLEOTIDE SEQUENCE [LARGE SCALE GENOMIC DNA]</scope>
    <source>
        <strain evidence="1 2">LMG 2657</strain>
    </source>
</reference>
<dbReference type="Proteomes" id="UP000193749">
    <property type="component" value="Unassembled WGS sequence"/>
</dbReference>
<dbReference type="EMBL" id="MLJI01000002">
    <property type="protein sequence ID" value="ORM89338.1"/>
    <property type="molecule type" value="Genomic_DNA"/>
</dbReference>
<name>A0A1X1EK46_PANCY</name>
<dbReference type="STRING" id="55209.HA50_22080"/>